<dbReference type="AlphaFoldDB" id="A0A9P6B4F3"/>
<evidence type="ECO:0000313" key="2">
    <source>
        <dbReference type="Proteomes" id="UP000886523"/>
    </source>
</evidence>
<keyword evidence="2" id="KW-1185">Reference proteome</keyword>
<gene>
    <name evidence="1" type="ORF">BS47DRAFT_705071</name>
</gene>
<proteinExistence type="predicted"/>
<protein>
    <submittedName>
        <fullName evidence="1">Uncharacterized protein</fullName>
    </submittedName>
</protein>
<dbReference type="Proteomes" id="UP000886523">
    <property type="component" value="Unassembled WGS sequence"/>
</dbReference>
<name>A0A9P6B4F3_9AGAM</name>
<accession>A0A9P6B4F3</accession>
<sequence>MKGGQVSNRCMEGNPQTTPTTFRINRETWKAWVDAESWAGRKQGEREFSGRCSRTVSLNFRVTCDYPQDLFFGLGEKYTHRRLHCGKNETTPHKERGTYASQHWPPFILWTVWRMPIVATTVGKWEYLNSTYCGRGLFCSSTSTSLQMRGSFSADN</sequence>
<comment type="caution">
    <text evidence="1">The sequence shown here is derived from an EMBL/GenBank/DDBJ whole genome shotgun (WGS) entry which is preliminary data.</text>
</comment>
<dbReference type="EMBL" id="MU128943">
    <property type="protein sequence ID" value="KAF9516121.1"/>
    <property type="molecule type" value="Genomic_DNA"/>
</dbReference>
<reference evidence="1" key="1">
    <citation type="journal article" date="2020" name="Nat. Commun.">
        <title>Large-scale genome sequencing of mycorrhizal fungi provides insights into the early evolution of symbiotic traits.</title>
        <authorList>
            <person name="Miyauchi S."/>
            <person name="Kiss E."/>
            <person name="Kuo A."/>
            <person name="Drula E."/>
            <person name="Kohler A."/>
            <person name="Sanchez-Garcia M."/>
            <person name="Morin E."/>
            <person name="Andreopoulos B."/>
            <person name="Barry K.W."/>
            <person name="Bonito G."/>
            <person name="Buee M."/>
            <person name="Carver A."/>
            <person name="Chen C."/>
            <person name="Cichocki N."/>
            <person name="Clum A."/>
            <person name="Culley D."/>
            <person name="Crous P.W."/>
            <person name="Fauchery L."/>
            <person name="Girlanda M."/>
            <person name="Hayes R.D."/>
            <person name="Keri Z."/>
            <person name="LaButti K."/>
            <person name="Lipzen A."/>
            <person name="Lombard V."/>
            <person name="Magnuson J."/>
            <person name="Maillard F."/>
            <person name="Murat C."/>
            <person name="Nolan M."/>
            <person name="Ohm R.A."/>
            <person name="Pangilinan J."/>
            <person name="Pereira M.F."/>
            <person name="Perotto S."/>
            <person name="Peter M."/>
            <person name="Pfister S."/>
            <person name="Riley R."/>
            <person name="Sitrit Y."/>
            <person name="Stielow J.B."/>
            <person name="Szollosi G."/>
            <person name="Zifcakova L."/>
            <person name="Stursova M."/>
            <person name="Spatafora J.W."/>
            <person name="Tedersoo L."/>
            <person name="Vaario L.M."/>
            <person name="Yamada A."/>
            <person name="Yan M."/>
            <person name="Wang P."/>
            <person name="Xu J."/>
            <person name="Bruns T."/>
            <person name="Baldrian P."/>
            <person name="Vilgalys R."/>
            <person name="Dunand C."/>
            <person name="Henrissat B."/>
            <person name="Grigoriev I.V."/>
            <person name="Hibbett D."/>
            <person name="Nagy L.G."/>
            <person name="Martin F.M."/>
        </authorList>
    </citation>
    <scope>NUCLEOTIDE SEQUENCE</scope>
    <source>
        <strain evidence="1">UP504</strain>
    </source>
</reference>
<organism evidence="1 2">
    <name type="scientific">Hydnum rufescens UP504</name>
    <dbReference type="NCBI Taxonomy" id="1448309"/>
    <lineage>
        <taxon>Eukaryota</taxon>
        <taxon>Fungi</taxon>
        <taxon>Dikarya</taxon>
        <taxon>Basidiomycota</taxon>
        <taxon>Agaricomycotina</taxon>
        <taxon>Agaricomycetes</taxon>
        <taxon>Cantharellales</taxon>
        <taxon>Hydnaceae</taxon>
        <taxon>Hydnum</taxon>
    </lineage>
</organism>
<evidence type="ECO:0000313" key="1">
    <source>
        <dbReference type="EMBL" id="KAF9516121.1"/>
    </source>
</evidence>